<evidence type="ECO:0000313" key="3">
    <source>
        <dbReference type="Proteomes" id="UP000249045"/>
    </source>
</evidence>
<dbReference type="RefSeq" id="WP_112734963.1">
    <property type="nucleotide sequence ID" value="NZ_PYAC01000002.1"/>
</dbReference>
<name>A0ABX9D652_9ACTN</name>
<organism evidence="2 3">
    <name type="scientific">Micromonospora noduli</name>
    <dbReference type="NCBI Taxonomy" id="709876"/>
    <lineage>
        <taxon>Bacteria</taxon>
        <taxon>Bacillati</taxon>
        <taxon>Actinomycetota</taxon>
        <taxon>Actinomycetes</taxon>
        <taxon>Micromonosporales</taxon>
        <taxon>Micromonosporaceae</taxon>
        <taxon>Micromonospora</taxon>
    </lineage>
</organism>
<accession>A0ABX9D652</accession>
<sequence>MIPQTYELWVAETFGDGESPIVGRVIAWHIPKPEEDVEGERGVPIYVYSSAGSPSATAWASPRQWFLGATADEAREAAESHQARDPKEQQARRDRQKREKAREWLASCDAARSRAAAGDFSAARDLTAERMRGLLPRVADLLRTASWHRVEENVVQISVKATDASLEYQRSWDQLTHTVAQEVLGEAWTIDVRQDKPGLFDRMR</sequence>
<comment type="caution">
    <text evidence="2">The sequence shown here is derived from an EMBL/GenBank/DDBJ whole genome shotgun (WGS) entry which is preliminary data.</text>
</comment>
<proteinExistence type="predicted"/>
<keyword evidence="3" id="KW-1185">Reference proteome</keyword>
<dbReference type="Proteomes" id="UP000249045">
    <property type="component" value="Unassembled WGS sequence"/>
</dbReference>
<evidence type="ECO:0000313" key="2">
    <source>
        <dbReference type="EMBL" id="RAO23335.1"/>
    </source>
</evidence>
<dbReference type="EMBL" id="PYAC01000002">
    <property type="protein sequence ID" value="RAO23335.1"/>
    <property type="molecule type" value="Genomic_DNA"/>
</dbReference>
<reference evidence="2 3" key="1">
    <citation type="submission" date="2018-03" db="EMBL/GenBank/DDBJ databases">
        <title>Defining the species Micromonospora saelicesensis and Micromonospora noduli under the framework of genomics.</title>
        <authorList>
            <person name="Riesco R."/>
            <person name="Trujillo M.E."/>
        </authorList>
    </citation>
    <scope>NUCLEOTIDE SEQUENCE [LARGE SCALE GENOMIC DNA]</scope>
    <source>
        <strain evidence="2 3">MED15</strain>
    </source>
</reference>
<protein>
    <submittedName>
        <fullName evidence="2">Uncharacterized protein</fullName>
    </submittedName>
</protein>
<evidence type="ECO:0000256" key="1">
    <source>
        <dbReference type="SAM" id="MobiDB-lite"/>
    </source>
</evidence>
<feature type="region of interest" description="Disordered" evidence="1">
    <location>
        <begin position="73"/>
        <end position="99"/>
    </location>
</feature>
<gene>
    <name evidence="2" type="ORF">MED15_01175</name>
</gene>